<dbReference type="Proteomes" id="UP000483362">
    <property type="component" value="Unassembled WGS sequence"/>
</dbReference>
<organism evidence="1 2">
    <name type="scientific">Sodaliphilus pleomorphus</name>
    <dbReference type="NCBI Taxonomy" id="2606626"/>
    <lineage>
        <taxon>Bacteria</taxon>
        <taxon>Pseudomonadati</taxon>
        <taxon>Bacteroidota</taxon>
        <taxon>Bacteroidia</taxon>
        <taxon>Bacteroidales</taxon>
        <taxon>Muribaculaceae</taxon>
        <taxon>Sodaliphilus</taxon>
    </lineage>
</organism>
<proteinExistence type="predicted"/>
<accession>A0A6L5XC54</accession>
<evidence type="ECO:0000313" key="1">
    <source>
        <dbReference type="EMBL" id="MSS16843.1"/>
    </source>
</evidence>
<gene>
    <name evidence="1" type="ORF">FYJ29_03555</name>
</gene>
<name>A0A6L5XC54_9BACT</name>
<sequence length="131" mass="14758">MSQDLCGSIDLLKLHNSGMATIRGVRCMVIPIEGNDLYVTKDDTTGRAKACYLGLQIRQRREVSQFGKTHYCKQQLSKEFREGANPEIVELKKKTYLGDFKPMIFDDSNQAGTVQIAPLAETDVQEDELPF</sequence>
<reference evidence="1 2" key="1">
    <citation type="submission" date="2019-08" db="EMBL/GenBank/DDBJ databases">
        <title>In-depth cultivation of the pig gut microbiome towards novel bacterial diversity and tailored functional studies.</title>
        <authorList>
            <person name="Wylensek D."/>
            <person name="Hitch T.C.A."/>
            <person name="Clavel T."/>
        </authorList>
    </citation>
    <scope>NUCLEOTIDE SEQUENCE [LARGE SCALE GENOMIC DNA]</scope>
    <source>
        <strain evidence="1 2">Oil-RF-744-WCA-WT-10</strain>
    </source>
</reference>
<comment type="caution">
    <text evidence="1">The sequence shown here is derived from an EMBL/GenBank/DDBJ whole genome shotgun (WGS) entry which is preliminary data.</text>
</comment>
<evidence type="ECO:0000313" key="2">
    <source>
        <dbReference type="Proteomes" id="UP000483362"/>
    </source>
</evidence>
<protein>
    <submittedName>
        <fullName evidence="1">Uncharacterized protein</fullName>
    </submittedName>
</protein>
<dbReference type="EMBL" id="VULT01000004">
    <property type="protein sequence ID" value="MSS16843.1"/>
    <property type="molecule type" value="Genomic_DNA"/>
</dbReference>
<keyword evidence="2" id="KW-1185">Reference proteome</keyword>
<dbReference type="RefSeq" id="WP_154328307.1">
    <property type="nucleotide sequence ID" value="NZ_CP045696.1"/>
</dbReference>
<dbReference type="AlphaFoldDB" id="A0A6L5XC54"/>